<dbReference type="Proteomes" id="UP001238450">
    <property type="component" value="Unassembled WGS sequence"/>
</dbReference>
<keyword evidence="2" id="KW-1185">Reference proteome</keyword>
<gene>
    <name evidence="1" type="ORF">J2Z48_000560</name>
</gene>
<evidence type="ECO:0000313" key="1">
    <source>
        <dbReference type="EMBL" id="MDQ0416396.1"/>
    </source>
</evidence>
<protein>
    <submittedName>
        <fullName evidence="1">Uncharacterized protein</fullName>
    </submittedName>
</protein>
<evidence type="ECO:0000313" key="2">
    <source>
        <dbReference type="Proteomes" id="UP001238450"/>
    </source>
</evidence>
<dbReference type="AlphaFoldDB" id="A0AAJ1WSX2"/>
<dbReference type="EMBL" id="JAUSUV010000002">
    <property type="protein sequence ID" value="MDQ0416396.1"/>
    <property type="molecule type" value="Genomic_DNA"/>
</dbReference>
<dbReference type="RefSeq" id="WP_307250807.1">
    <property type="nucleotide sequence ID" value="NZ_JAUSUV010000002.1"/>
</dbReference>
<reference evidence="1 2" key="1">
    <citation type="submission" date="2023-07" db="EMBL/GenBank/DDBJ databases">
        <title>Genomic Encyclopedia of Type Strains, Phase IV (KMG-IV): sequencing the most valuable type-strain genomes for metagenomic binning, comparative biology and taxonomic classification.</title>
        <authorList>
            <person name="Goeker M."/>
        </authorList>
    </citation>
    <scope>NUCLEOTIDE SEQUENCE [LARGE SCALE GENOMIC DNA]</scope>
    <source>
        <strain evidence="1 2">DSM 46876</strain>
    </source>
</reference>
<organism evidence="1 2">
    <name type="scientific">Croceifilum oryzae</name>
    <dbReference type="NCBI Taxonomy" id="1553429"/>
    <lineage>
        <taxon>Bacteria</taxon>
        <taxon>Bacillati</taxon>
        <taxon>Bacillota</taxon>
        <taxon>Bacilli</taxon>
        <taxon>Bacillales</taxon>
        <taxon>Thermoactinomycetaceae</taxon>
        <taxon>Croceifilum</taxon>
    </lineage>
</organism>
<comment type="caution">
    <text evidence="1">The sequence shown here is derived from an EMBL/GenBank/DDBJ whole genome shotgun (WGS) entry which is preliminary data.</text>
</comment>
<accession>A0AAJ1WSX2</accession>
<name>A0AAJ1WSX2_9BACL</name>
<proteinExistence type="predicted"/>
<sequence length="52" mass="5650">MLEQARGMYQPTAQIVSLRDVEKQVGFGQVAKLAKNAGTLPQNALATKDYAK</sequence>